<sequence>MRRVLPVVCAVVLVATACSTTQKEPTVPQTTDSHSDQATNKAESIADLVAEADLIVRGTVTKAAPAIDDNDASTFEAQSATIAVDKVLKGDARPGNLEISKPDSAYYLTSEADPDGPARGRFAGTFVLKTESGTPTLFGYVGVHDDAYAPQAFARVLAHLPERRPAATTKQLSAWAKDADLIVYGSAFGDADHVTDRTPRLNLSDHASIEPIEVLKGDLGSNIDVAQGPQPSEPGGTWSFPIGKDDFLVGVYFIDTSGATPTVINTATPVGVNRRRVEKLL</sequence>
<proteinExistence type="predicted"/>
<organism evidence="2 3">
    <name type="scientific">Nocardioides albertanoniae</name>
    <dbReference type="NCBI Taxonomy" id="1175486"/>
    <lineage>
        <taxon>Bacteria</taxon>
        <taxon>Bacillati</taxon>
        <taxon>Actinomycetota</taxon>
        <taxon>Actinomycetes</taxon>
        <taxon>Propionibacteriales</taxon>
        <taxon>Nocardioidaceae</taxon>
        <taxon>Nocardioides</taxon>
    </lineage>
</organism>
<evidence type="ECO:0000313" key="3">
    <source>
        <dbReference type="Proteomes" id="UP000320209"/>
    </source>
</evidence>
<evidence type="ECO:0000313" key="2">
    <source>
        <dbReference type="EMBL" id="TQL68574.1"/>
    </source>
</evidence>
<gene>
    <name evidence="2" type="ORF">FB381_2465</name>
</gene>
<dbReference type="PROSITE" id="PS51257">
    <property type="entry name" value="PROKAR_LIPOPROTEIN"/>
    <property type="match status" value="1"/>
</dbReference>
<reference evidence="2 3" key="1">
    <citation type="submission" date="2019-06" db="EMBL/GenBank/DDBJ databases">
        <title>Sequencing the genomes of 1000 actinobacteria strains.</title>
        <authorList>
            <person name="Klenk H.-P."/>
        </authorList>
    </citation>
    <scope>NUCLEOTIDE SEQUENCE [LARGE SCALE GENOMIC DNA]</scope>
    <source>
        <strain evidence="2 3">DSM 25218</strain>
    </source>
</reference>
<feature type="region of interest" description="Disordered" evidence="1">
    <location>
        <begin position="21"/>
        <end position="40"/>
    </location>
</feature>
<dbReference type="EMBL" id="VFOV01000001">
    <property type="protein sequence ID" value="TQL68574.1"/>
    <property type="molecule type" value="Genomic_DNA"/>
</dbReference>
<protein>
    <submittedName>
        <fullName evidence="2">Uncharacterized protein</fullName>
    </submittedName>
</protein>
<name>A0A543A7J2_9ACTN</name>
<feature type="compositionally biased region" description="Polar residues" evidence="1">
    <location>
        <begin position="22"/>
        <end position="40"/>
    </location>
</feature>
<evidence type="ECO:0000256" key="1">
    <source>
        <dbReference type="SAM" id="MobiDB-lite"/>
    </source>
</evidence>
<dbReference type="Proteomes" id="UP000320209">
    <property type="component" value="Unassembled WGS sequence"/>
</dbReference>
<comment type="caution">
    <text evidence="2">The sequence shown here is derived from an EMBL/GenBank/DDBJ whole genome shotgun (WGS) entry which is preliminary data.</text>
</comment>
<keyword evidence="3" id="KW-1185">Reference proteome</keyword>
<dbReference type="AlphaFoldDB" id="A0A543A7J2"/>
<accession>A0A543A7J2</accession>